<dbReference type="HOGENOM" id="CLU_1245555_0_0_1"/>
<dbReference type="AlphaFoldDB" id="A0A0C9XHN3"/>
<reference evidence="2 3" key="1">
    <citation type="submission" date="2014-04" db="EMBL/GenBank/DDBJ databases">
        <authorList>
            <consortium name="DOE Joint Genome Institute"/>
            <person name="Kuo A."/>
            <person name="Kohler A."/>
            <person name="Nagy L.G."/>
            <person name="Floudas D."/>
            <person name="Copeland A."/>
            <person name="Barry K.W."/>
            <person name="Cichocki N."/>
            <person name="Veneault-Fourrey C."/>
            <person name="LaButti K."/>
            <person name="Lindquist E.A."/>
            <person name="Lipzen A."/>
            <person name="Lundell T."/>
            <person name="Morin E."/>
            <person name="Murat C."/>
            <person name="Sun H."/>
            <person name="Tunlid A."/>
            <person name="Henrissat B."/>
            <person name="Grigoriev I.V."/>
            <person name="Hibbett D.S."/>
            <person name="Martin F."/>
            <person name="Nordberg H.P."/>
            <person name="Cantor M.N."/>
            <person name="Hua S.X."/>
        </authorList>
    </citation>
    <scope>NUCLEOTIDE SEQUENCE [LARGE SCALE GENOMIC DNA]</scope>
    <source>
        <strain evidence="2 3">LaAM-08-1</strain>
    </source>
</reference>
<evidence type="ECO:0000256" key="1">
    <source>
        <dbReference type="SAM" id="MobiDB-lite"/>
    </source>
</evidence>
<feature type="compositionally biased region" description="Basic and acidic residues" evidence="1">
    <location>
        <begin position="195"/>
        <end position="209"/>
    </location>
</feature>
<feature type="region of interest" description="Disordered" evidence="1">
    <location>
        <begin position="168"/>
        <end position="222"/>
    </location>
</feature>
<evidence type="ECO:0000313" key="3">
    <source>
        <dbReference type="Proteomes" id="UP000054477"/>
    </source>
</evidence>
<gene>
    <name evidence="2" type="ORF">K443DRAFT_678734</name>
</gene>
<organism evidence="2 3">
    <name type="scientific">Laccaria amethystina LaAM-08-1</name>
    <dbReference type="NCBI Taxonomy" id="1095629"/>
    <lineage>
        <taxon>Eukaryota</taxon>
        <taxon>Fungi</taxon>
        <taxon>Dikarya</taxon>
        <taxon>Basidiomycota</taxon>
        <taxon>Agaricomycotina</taxon>
        <taxon>Agaricomycetes</taxon>
        <taxon>Agaricomycetidae</taxon>
        <taxon>Agaricales</taxon>
        <taxon>Agaricineae</taxon>
        <taxon>Hydnangiaceae</taxon>
        <taxon>Laccaria</taxon>
    </lineage>
</organism>
<feature type="compositionally biased region" description="Polar residues" evidence="1">
    <location>
        <begin position="174"/>
        <end position="194"/>
    </location>
</feature>
<feature type="compositionally biased region" description="Polar residues" evidence="1">
    <location>
        <begin position="84"/>
        <end position="101"/>
    </location>
</feature>
<feature type="region of interest" description="Disordered" evidence="1">
    <location>
        <begin position="68"/>
        <end position="101"/>
    </location>
</feature>
<dbReference type="Proteomes" id="UP000054477">
    <property type="component" value="Unassembled WGS sequence"/>
</dbReference>
<name>A0A0C9XHN3_9AGAR</name>
<sequence>MIPTNFINPIATTYPQKPSVMTRVAVQSITAGQPATTSTTHGPRLGLLSVVAIVAPLLCWYRRRNSGAPWKNSGNGGNPPPIKQFNSAIDTSPSASRSSYTRLPVQPTASIVLMANSENAHGGLRDDHSTISNHDPAHKSYMRNTYQTLPSRQVVLYPSKSTPLPSLFPFSSVAGDSQHPSLPQPSQNSGVQTQEENRRARQAELDNRLRTVQQEMKVGYEA</sequence>
<evidence type="ECO:0000313" key="2">
    <source>
        <dbReference type="EMBL" id="KIK01034.1"/>
    </source>
</evidence>
<proteinExistence type="predicted"/>
<keyword evidence="3" id="KW-1185">Reference proteome</keyword>
<reference evidence="3" key="2">
    <citation type="submission" date="2015-01" db="EMBL/GenBank/DDBJ databases">
        <title>Evolutionary Origins and Diversification of the Mycorrhizal Mutualists.</title>
        <authorList>
            <consortium name="DOE Joint Genome Institute"/>
            <consortium name="Mycorrhizal Genomics Consortium"/>
            <person name="Kohler A."/>
            <person name="Kuo A."/>
            <person name="Nagy L.G."/>
            <person name="Floudas D."/>
            <person name="Copeland A."/>
            <person name="Barry K.W."/>
            <person name="Cichocki N."/>
            <person name="Veneault-Fourrey C."/>
            <person name="LaButti K."/>
            <person name="Lindquist E.A."/>
            <person name="Lipzen A."/>
            <person name="Lundell T."/>
            <person name="Morin E."/>
            <person name="Murat C."/>
            <person name="Riley R."/>
            <person name="Ohm R."/>
            <person name="Sun H."/>
            <person name="Tunlid A."/>
            <person name="Henrissat B."/>
            <person name="Grigoriev I.V."/>
            <person name="Hibbett D.S."/>
            <person name="Martin F."/>
        </authorList>
    </citation>
    <scope>NUCLEOTIDE SEQUENCE [LARGE SCALE GENOMIC DNA]</scope>
    <source>
        <strain evidence="3">LaAM-08-1</strain>
    </source>
</reference>
<dbReference type="EMBL" id="KN838613">
    <property type="protein sequence ID" value="KIK01034.1"/>
    <property type="molecule type" value="Genomic_DNA"/>
</dbReference>
<protein>
    <submittedName>
        <fullName evidence="2">Uncharacterized protein</fullName>
    </submittedName>
</protein>
<accession>A0A0C9XHN3</accession>